<proteinExistence type="predicted"/>
<name>A0AAU6P779_9FLAO</name>
<evidence type="ECO:0000313" key="3">
    <source>
        <dbReference type="Proteomes" id="UP001368318"/>
    </source>
</evidence>
<dbReference type="EMBL" id="CP136924">
    <property type="protein sequence ID" value="WXA04174.1"/>
    <property type="molecule type" value="Genomic_DNA"/>
</dbReference>
<evidence type="ECO:0000313" key="2">
    <source>
        <dbReference type="EMBL" id="WXA13407.1"/>
    </source>
</evidence>
<gene>
    <name evidence="2" type="ORF">R3L15_00695</name>
    <name evidence="1" type="ORF">R3L16_06700</name>
</gene>
<dbReference type="Proteomes" id="UP001368318">
    <property type="component" value="Chromosome"/>
</dbReference>
<keyword evidence="3" id="KW-1185">Reference proteome</keyword>
<dbReference type="AlphaFoldDB" id="A0AAU6P779"/>
<evidence type="ECO:0000313" key="1">
    <source>
        <dbReference type="EMBL" id="WXA04174.1"/>
    </source>
</evidence>
<protein>
    <submittedName>
        <fullName evidence="2">Thioredoxin family protein</fullName>
    </submittedName>
</protein>
<reference evidence="2 3" key="1">
    <citation type="submission" date="2023-10" db="EMBL/GenBank/DDBJ databases">
        <title>Culture-based analysis of two novel bacteria associated with mangrove crab gills.</title>
        <authorList>
            <person name="Yang X."/>
            <person name="Garuglieri E."/>
            <person name="Van Goethem M.W."/>
            <person name="Fusi M."/>
            <person name="Marasco R."/>
            <person name="Daffonchio D.G."/>
        </authorList>
    </citation>
    <scope>NUCLEOTIDE SEQUENCE</scope>
    <source>
        <strain evidence="2">UG2-1</strain>
        <strain evidence="1">UG2-2</strain>
        <strain evidence="3">UG2_2</strain>
    </source>
</reference>
<sequence length="202" mass="23048">MKQIIENSLKTSMSYQEYINLVDNLTLTNSTTGPEKTEALVNYTALNQRRMARWNKKLHLTESQKETVKAFNNQVIWLVLTESWCGDAAHIMPVINKVAELSDNINLRVVLRDENLELMDLFLTNGGRSIPKLIMLDAKSHDVIGTFGPRPSAATQMVNDYKETHGTLTPEFKEDLQLWYNKDKGQTIVKDLINLLPVNVFL</sequence>
<dbReference type="InterPro" id="IPR036249">
    <property type="entry name" value="Thioredoxin-like_sf"/>
</dbReference>
<dbReference type="KEGG" id="mcaa:R3L15_00695"/>
<dbReference type="SUPFAM" id="SSF52833">
    <property type="entry name" value="Thioredoxin-like"/>
    <property type="match status" value="1"/>
</dbReference>
<dbReference type="Pfam" id="PF14595">
    <property type="entry name" value="Thioredoxin_9"/>
    <property type="match status" value="1"/>
</dbReference>
<dbReference type="Gene3D" id="3.40.30.10">
    <property type="entry name" value="Glutaredoxin"/>
    <property type="match status" value="1"/>
</dbReference>
<organism evidence="2">
    <name type="scientific">Mangrovimonas cancribranchiae</name>
    <dbReference type="NCBI Taxonomy" id="3080055"/>
    <lineage>
        <taxon>Bacteria</taxon>
        <taxon>Pseudomonadati</taxon>
        <taxon>Bacteroidota</taxon>
        <taxon>Flavobacteriia</taxon>
        <taxon>Flavobacteriales</taxon>
        <taxon>Flavobacteriaceae</taxon>
        <taxon>Mangrovimonas</taxon>
    </lineage>
</organism>
<dbReference type="EMBL" id="CP136925">
    <property type="protein sequence ID" value="WXA13407.1"/>
    <property type="molecule type" value="Genomic_DNA"/>
</dbReference>
<accession>A0AAU6P779</accession>
<dbReference type="RefSeq" id="WP_338732636.1">
    <property type="nucleotide sequence ID" value="NZ_CP136924.1"/>
</dbReference>